<dbReference type="RefSeq" id="WP_282200642.1">
    <property type="nucleotide sequence ID" value="NZ_BOQE01000001.1"/>
</dbReference>
<comment type="similarity">
    <text evidence="1">Belongs to the peptidase C40 family.</text>
</comment>
<dbReference type="InterPro" id="IPR031304">
    <property type="entry name" value="SLT_2"/>
</dbReference>
<accession>A0AAV4LIU0</accession>
<dbReference type="InterPro" id="IPR051202">
    <property type="entry name" value="Peptidase_C40"/>
</dbReference>
<keyword evidence="2" id="KW-0645">Protease</keyword>
<dbReference type="Gene3D" id="3.90.1720.10">
    <property type="entry name" value="endopeptidase domain like (from Nostoc punctiforme)"/>
    <property type="match status" value="1"/>
</dbReference>
<dbReference type="SUPFAM" id="SSF53955">
    <property type="entry name" value="Lysozyme-like"/>
    <property type="match status" value="1"/>
</dbReference>
<dbReference type="AlphaFoldDB" id="A0AAV4LIU0"/>
<sequence length="319" mass="34750">MENLHVLGPETAKRTWKVILIGVGIFFFMFMSLFAGGGSVLQQNQGLQWNESIGDPSEYARKMIPADLLPLYMQAGAKYNIPWQVLAAIHMTETTFCKKGCPVSSAGAEGPMQFMPSTFAAYAVDGDGDGKADIQDVADAIFTAAHMLAEDGFNKNPRQAIYAYNHSDAYVNHVLGLAQQFSNGDIGGEVGSPLGEAKYQALMSEATKYEGRPYVWGGSNPSTGFDCSGLTQWVYGSIGIQLPRTAQQQYDAVQHISQAEAKPGDLIFFSGTYDTTDSVTHVGIYVGNGKMYDADDYGVGYHDLSGYWMQHLYGFGRVK</sequence>
<dbReference type="Pfam" id="PF13406">
    <property type="entry name" value="SLT_2"/>
    <property type="match status" value="1"/>
</dbReference>
<comment type="caution">
    <text evidence="7">The sequence shown here is derived from an EMBL/GenBank/DDBJ whole genome shotgun (WGS) entry which is preliminary data.</text>
</comment>
<dbReference type="PANTHER" id="PTHR47053">
    <property type="entry name" value="MUREIN DD-ENDOPEPTIDASE MEPH-RELATED"/>
    <property type="match status" value="1"/>
</dbReference>
<reference evidence="7" key="1">
    <citation type="journal article" date="2023" name="Int. J. Syst. Evol. Microbiol.">
        <title>Collibacillus ludicampi gen. nov., sp. nov., a new soil bacterium of the family Alicyclobacillaceae.</title>
        <authorList>
            <person name="Jojima T."/>
            <person name="Ioku Y."/>
            <person name="Fukuta Y."/>
            <person name="Shirasaka N."/>
            <person name="Matsumura Y."/>
            <person name="Mori M."/>
        </authorList>
    </citation>
    <scope>NUCLEOTIDE SEQUENCE</scope>
    <source>
        <strain evidence="7">TP075</strain>
    </source>
</reference>
<dbReference type="EMBL" id="BOQE01000001">
    <property type="protein sequence ID" value="GIM47688.1"/>
    <property type="molecule type" value="Genomic_DNA"/>
</dbReference>
<dbReference type="Pfam" id="PF00877">
    <property type="entry name" value="NLPC_P60"/>
    <property type="match status" value="1"/>
</dbReference>
<dbReference type="InterPro" id="IPR038765">
    <property type="entry name" value="Papain-like_cys_pep_sf"/>
</dbReference>
<keyword evidence="4" id="KW-0788">Thiol protease</keyword>
<feature type="domain" description="NlpC/P60" evidence="6">
    <location>
        <begin position="196"/>
        <end position="319"/>
    </location>
</feature>
<dbReference type="PROSITE" id="PS51935">
    <property type="entry name" value="NLPC_P60"/>
    <property type="match status" value="1"/>
</dbReference>
<evidence type="ECO:0000313" key="7">
    <source>
        <dbReference type="EMBL" id="GIM47688.1"/>
    </source>
</evidence>
<organism evidence="7 8">
    <name type="scientific">Collibacillus ludicampi</name>
    <dbReference type="NCBI Taxonomy" id="2771369"/>
    <lineage>
        <taxon>Bacteria</taxon>
        <taxon>Bacillati</taxon>
        <taxon>Bacillota</taxon>
        <taxon>Bacilli</taxon>
        <taxon>Bacillales</taxon>
        <taxon>Alicyclobacillaceae</taxon>
        <taxon>Collibacillus</taxon>
    </lineage>
</organism>
<dbReference type="Gene3D" id="1.10.530.10">
    <property type="match status" value="1"/>
</dbReference>
<keyword evidence="5" id="KW-0472">Membrane</keyword>
<dbReference type="PANTHER" id="PTHR47053:SF5">
    <property type="entry name" value="BIFUNCTIONAL MURAMIDASE_DL-ENDOPEPTIDASE CWLT"/>
    <property type="match status" value="1"/>
</dbReference>
<keyword evidence="5" id="KW-0812">Transmembrane</keyword>
<dbReference type="GO" id="GO:0008234">
    <property type="term" value="F:cysteine-type peptidase activity"/>
    <property type="evidence" value="ECO:0007669"/>
    <property type="project" value="UniProtKB-KW"/>
</dbReference>
<dbReference type="CDD" id="cd13399">
    <property type="entry name" value="Slt35-like"/>
    <property type="match status" value="1"/>
</dbReference>
<dbReference type="Proteomes" id="UP001057291">
    <property type="component" value="Unassembled WGS sequence"/>
</dbReference>
<feature type="transmembrane region" description="Helical" evidence="5">
    <location>
        <begin position="18"/>
        <end position="41"/>
    </location>
</feature>
<evidence type="ECO:0000256" key="2">
    <source>
        <dbReference type="ARBA" id="ARBA00022670"/>
    </source>
</evidence>
<dbReference type="InterPro" id="IPR023346">
    <property type="entry name" value="Lysozyme-like_dom_sf"/>
</dbReference>
<evidence type="ECO:0000256" key="3">
    <source>
        <dbReference type="ARBA" id="ARBA00022801"/>
    </source>
</evidence>
<evidence type="ECO:0000313" key="8">
    <source>
        <dbReference type="Proteomes" id="UP001057291"/>
    </source>
</evidence>
<name>A0AAV4LIU0_9BACL</name>
<dbReference type="GO" id="GO:0006508">
    <property type="term" value="P:proteolysis"/>
    <property type="evidence" value="ECO:0007669"/>
    <property type="project" value="UniProtKB-KW"/>
</dbReference>
<evidence type="ECO:0000256" key="4">
    <source>
        <dbReference type="ARBA" id="ARBA00022807"/>
    </source>
</evidence>
<keyword evidence="5" id="KW-1133">Transmembrane helix</keyword>
<evidence type="ECO:0000256" key="1">
    <source>
        <dbReference type="ARBA" id="ARBA00007074"/>
    </source>
</evidence>
<evidence type="ECO:0000259" key="6">
    <source>
        <dbReference type="PROSITE" id="PS51935"/>
    </source>
</evidence>
<dbReference type="InterPro" id="IPR000064">
    <property type="entry name" value="NLP_P60_dom"/>
</dbReference>
<proteinExistence type="inferred from homology"/>
<gene>
    <name evidence="7" type="ORF">DNHGIG_32370</name>
</gene>
<dbReference type="SUPFAM" id="SSF54001">
    <property type="entry name" value="Cysteine proteinases"/>
    <property type="match status" value="1"/>
</dbReference>
<protein>
    <recommendedName>
        <fullName evidence="6">NlpC/P60 domain-containing protein</fullName>
    </recommendedName>
</protein>
<evidence type="ECO:0000256" key="5">
    <source>
        <dbReference type="SAM" id="Phobius"/>
    </source>
</evidence>
<keyword evidence="3" id="KW-0378">Hydrolase</keyword>
<keyword evidence="8" id="KW-1185">Reference proteome</keyword>